<reference evidence="4" key="1">
    <citation type="submission" date="2015-10" db="EMBL/GenBank/DDBJ databases">
        <authorList>
            <person name="Ju K.-S."/>
            <person name="Doroghazi J.R."/>
            <person name="Metcalf W.W."/>
        </authorList>
    </citation>
    <scope>NUCLEOTIDE SEQUENCE [LARGE SCALE GENOMIC DNA]</scope>
    <source>
        <strain evidence="4">NRRL F-8817</strain>
    </source>
</reference>
<proteinExistence type="predicted"/>
<dbReference type="GO" id="GO:0003677">
    <property type="term" value="F:DNA binding"/>
    <property type="evidence" value="ECO:0007669"/>
    <property type="project" value="InterPro"/>
</dbReference>
<evidence type="ECO:0000259" key="2">
    <source>
        <dbReference type="Pfam" id="PF01548"/>
    </source>
</evidence>
<sequence>MCDDELAEVTVPQIWAGVDIGKEHHHCVVVDERGERLLSRRVFNDESVLLELIADVLALSEDTLWAVYRSTSSSVTPPQVHPTVPSNWSACSRRLHRAQSQPFSWGPVRVSRSGSSMPGSREGCGQVVIGAAPRARPRPH</sequence>
<dbReference type="GO" id="GO:0006313">
    <property type="term" value="P:DNA transposition"/>
    <property type="evidence" value="ECO:0007669"/>
    <property type="project" value="InterPro"/>
</dbReference>
<evidence type="ECO:0000313" key="3">
    <source>
        <dbReference type="EMBL" id="KUL48606.1"/>
    </source>
</evidence>
<protein>
    <recommendedName>
        <fullName evidence="2">Transposase IS110-like N-terminal domain-containing protein</fullName>
    </recommendedName>
</protein>
<evidence type="ECO:0000256" key="1">
    <source>
        <dbReference type="SAM" id="MobiDB-lite"/>
    </source>
</evidence>
<feature type="region of interest" description="Disordered" evidence="1">
    <location>
        <begin position="104"/>
        <end position="124"/>
    </location>
</feature>
<dbReference type="AlphaFoldDB" id="A0A0X3VYA8"/>
<dbReference type="EMBL" id="LLZJ01000374">
    <property type="protein sequence ID" value="KUL48606.1"/>
    <property type="molecule type" value="Genomic_DNA"/>
</dbReference>
<organism evidence="3 4">
    <name type="scientific">Streptomyces violaceusniger</name>
    <dbReference type="NCBI Taxonomy" id="68280"/>
    <lineage>
        <taxon>Bacteria</taxon>
        <taxon>Bacillati</taxon>
        <taxon>Actinomycetota</taxon>
        <taxon>Actinomycetes</taxon>
        <taxon>Kitasatosporales</taxon>
        <taxon>Streptomycetaceae</taxon>
        <taxon>Streptomyces</taxon>
        <taxon>Streptomyces violaceusniger group</taxon>
    </lineage>
</organism>
<comment type="caution">
    <text evidence="3">The sequence shown here is derived from an EMBL/GenBank/DDBJ whole genome shotgun (WGS) entry which is preliminary data.</text>
</comment>
<accession>A0A0X3VYA8</accession>
<name>A0A0X3VYA8_STRVO</name>
<feature type="domain" description="Transposase IS110-like N-terminal" evidence="2">
    <location>
        <begin position="16"/>
        <end position="72"/>
    </location>
</feature>
<dbReference type="Proteomes" id="UP000053413">
    <property type="component" value="Unassembled WGS sequence"/>
</dbReference>
<gene>
    <name evidence="3" type="ORF">ADL28_28785</name>
</gene>
<dbReference type="InterPro" id="IPR002525">
    <property type="entry name" value="Transp_IS110-like_N"/>
</dbReference>
<dbReference type="Pfam" id="PF01548">
    <property type="entry name" value="DEDD_Tnp_IS110"/>
    <property type="match status" value="1"/>
</dbReference>
<evidence type="ECO:0000313" key="4">
    <source>
        <dbReference type="Proteomes" id="UP000053413"/>
    </source>
</evidence>
<dbReference type="GO" id="GO:0004803">
    <property type="term" value="F:transposase activity"/>
    <property type="evidence" value="ECO:0007669"/>
    <property type="project" value="InterPro"/>
</dbReference>